<proteinExistence type="predicted"/>
<sequence>THVLSFLGCTEQYQFCVDDAKGKGIGRCLKVDGLYAFNATNDTNQQTVSPLALSPNQKAVDTLLWTALWTVQLNFQLGFVGRENLDEGFDFGIFAPLPSNQWQIEVQNWMNTSLAAIQRSALRFAQPNKVSLGQGTSTLRYADAPRGPEMRLLCEKVKSRSVAHTPFPVRGLGLTLGLGAVIILTNLMLPGVVARWQKRTGKGEYKRLEWVDGSAFQLRRMAAEGRGVGPWEGKENDVPHLVESRHVFSLTGESLKVGGYEIVRKGARAELEEIELGTIRGVGGGEREGGEGRNVEEQDDRIRLLYS</sequence>
<dbReference type="Proteomes" id="UP000799755">
    <property type="component" value="Unassembled WGS sequence"/>
</dbReference>
<protein>
    <submittedName>
        <fullName evidence="1">Uncharacterized protein</fullName>
    </submittedName>
</protein>
<organism evidence="1 2">
    <name type="scientific">Lindgomyces ingoldianus</name>
    <dbReference type="NCBI Taxonomy" id="673940"/>
    <lineage>
        <taxon>Eukaryota</taxon>
        <taxon>Fungi</taxon>
        <taxon>Dikarya</taxon>
        <taxon>Ascomycota</taxon>
        <taxon>Pezizomycotina</taxon>
        <taxon>Dothideomycetes</taxon>
        <taxon>Pleosporomycetidae</taxon>
        <taxon>Pleosporales</taxon>
        <taxon>Lindgomycetaceae</taxon>
        <taxon>Lindgomyces</taxon>
    </lineage>
</organism>
<dbReference type="EMBL" id="MU003551">
    <property type="protein sequence ID" value="KAF2463335.1"/>
    <property type="molecule type" value="Genomic_DNA"/>
</dbReference>
<feature type="non-terminal residue" evidence="1">
    <location>
        <position position="1"/>
    </location>
</feature>
<keyword evidence="2" id="KW-1185">Reference proteome</keyword>
<comment type="caution">
    <text evidence="1">The sequence shown here is derived from an EMBL/GenBank/DDBJ whole genome shotgun (WGS) entry which is preliminary data.</text>
</comment>
<gene>
    <name evidence="1" type="ORF">BDR25DRAFT_384635</name>
</gene>
<name>A0ACB6Q8W6_9PLEO</name>
<evidence type="ECO:0000313" key="1">
    <source>
        <dbReference type="EMBL" id="KAF2463335.1"/>
    </source>
</evidence>
<evidence type="ECO:0000313" key="2">
    <source>
        <dbReference type="Proteomes" id="UP000799755"/>
    </source>
</evidence>
<reference evidence="1" key="1">
    <citation type="journal article" date="2020" name="Stud. Mycol.">
        <title>101 Dothideomycetes genomes: a test case for predicting lifestyles and emergence of pathogens.</title>
        <authorList>
            <person name="Haridas S."/>
            <person name="Albert R."/>
            <person name="Binder M."/>
            <person name="Bloem J."/>
            <person name="Labutti K."/>
            <person name="Salamov A."/>
            <person name="Andreopoulos B."/>
            <person name="Baker S."/>
            <person name="Barry K."/>
            <person name="Bills G."/>
            <person name="Bluhm B."/>
            <person name="Cannon C."/>
            <person name="Castanera R."/>
            <person name="Culley D."/>
            <person name="Daum C."/>
            <person name="Ezra D."/>
            <person name="Gonzalez J."/>
            <person name="Henrissat B."/>
            <person name="Kuo A."/>
            <person name="Liang C."/>
            <person name="Lipzen A."/>
            <person name="Lutzoni F."/>
            <person name="Magnuson J."/>
            <person name="Mondo S."/>
            <person name="Nolan M."/>
            <person name="Ohm R."/>
            <person name="Pangilinan J."/>
            <person name="Park H.-J."/>
            <person name="Ramirez L."/>
            <person name="Alfaro M."/>
            <person name="Sun H."/>
            <person name="Tritt A."/>
            <person name="Yoshinaga Y."/>
            <person name="Zwiers L.-H."/>
            <person name="Turgeon B."/>
            <person name="Goodwin S."/>
            <person name="Spatafora J."/>
            <person name="Crous P."/>
            <person name="Grigoriev I."/>
        </authorList>
    </citation>
    <scope>NUCLEOTIDE SEQUENCE</scope>
    <source>
        <strain evidence="1">ATCC 200398</strain>
    </source>
</reference>
<accession>A0ACB6Q8W6</accession>